<protein>
    <recommendedName>
        <fullName evidence="11">AI-2E family transporter</fullName>
    </recommendedName>
</protein>
<evidence type="ECO:0000256" key="7">
    <source>
        <dbReference type="ARBA" id="ARBA00023136"/>
    </source>
</evidence>
<keyword evidence="3" id="KW-0813">Transport</keyword>
<comment type="caution">
    <text evidence="9">The sequence shown here is derived from an EMBL/GenBank/DDBJ whole genome shotgun (WGS) entry which is preliminary data.</text>
</comment>
<evidence type="ECO:0000256" key="5">
    <source>
        <dbReference type="ARBA" id="ARBA00022692"/>
    </source>
</evidence>
<feature type="transmembrane region" description="Helical" evidence="8">
    <location>
        <begin position="241"/>
        <end position="273"/>
    </location>
</feature>
<comment type="subcellular location">
    <subcellularLocation>
        <location evidence="1">Cell membrane</location>
        <topology evidence="1">Multi-pass membrane protein</topology>
    </subcellularLocation>
</comment>
<reference evidence="9 10" key="1">
    <citation type="journal article" date="2016" name="Nat. Commun.">
        <title>Thousands of microbial genomes shed light on interconnected biogeochemical processes in an aquifer system.</title>
        <authorList>
            <person name="Anantharaman K."/>
            <person name="Brown C.T."/>
            <person name="Hug L.A."/>
            <person name="Sharon I."/>
            <person name="Castelle C.J."/>
            <person name="Probst A.J."/>
            <person name="Thomas B.C."/>
            <person name="Singh A."/>
            <person name="Wilkins M.J."/>
            <person name="Karaoz U."/>
            <person name="Brodie E.L."/>
            <person name="Williams K.H."/>
            <person name="Hubbard S.S."/>
            <person name="Banfield J.F."/>
        </authorList>
    </citation>
    <scope>NUCLEOTIDE SEQUENCE [LARGE SCALE GENOMIC DNA]</scope>
</reference>
<evidence type="ECO:0000256" key="3">
    <source>
        <dbReference type="ARBA" id="ARBA00022448"/>
    </source>
</evidence>
<evidence type="ECO:0000313" key="10">
    <source>
        <dbReference type="Proteomes" id="UP000177575"/>
    </source>
</evidence>
<dbReference type="PANTHER" id="PTHR21716:SF53">
    <property type="entry name" value="PERMEASE PERM-RELATED"/>
    <property type="match status" value="1"/>
</dbReference>
<accession>A0A1G2Q1D0</accession>
<dbReference type="AlphaFoldDB" id="A0A1G2Q1D0"/>
<keyword evidence="4" id="KW-1003">Cell membrane</keyword>
<evidence type="ECO:0000256" key="1">
    <source>
        <dbReference type="ARBA" id="ARBA00004651"/>
    </source>
</evidence>
<dbReference type="InterPro" id="IPR002549">
    <property type="entry name" value="AI-2E-like"/>
</dbReference>
<dbReference type="GO" id="GO:0055085">
    <property type="term" value="P:transmembrane transport"/>
    <property type="evidence" value="ECO:0007669"/>
    <property type="project" value="TreeGrafter"/>
</dbReference>
<feature type="transmembrane region" description="Helical" evidence="8">
    <location>
        <begin position="310"/>
        <end position="331"/>
    </location>
</feature>
<dbReference type="GO" id="GO:0005886">
    <property type="term" value="C:plasma membrane"/>
    <property type="evidence" value="ECO:0007669"/>
    <property type="project" value="UniProtKB-SubCell"/>
</dbReference>
<feature type="transmembrane region" description="Helical" evidence="8">
    <location>
        <begin position="138"/>
        <end position="164"/>
    </location>
</feature>
<feature type="transmembrane region" description="Helical" evidence="8">
    <location>
        <begin position="30"/>
        <end position="50"/>
    </location>
</feature>
<evidence type="ECO:0000256" key="6">
    <source>
        <dbReference type="ARBA" id="ARBA00022989"/>
    </source>
</evidence>
<feature type="transmembrane region" description="Helical" evidence="8">
    <location>
        <begin position="198"/>
        <end position="221"/>
    </location>
</feature>
<gene>
    <name evidence="9" type="ORF">A2388_01905</name>
</gene>
<comment type="similarity">
    <text evidence="2">Belongs to the autoinducer-2 exporter (AI-2E) (TC 2.A.86) family.</text>
</comment>
<evidence type="ECO:0008006" key="11">
    <source>
        <dbReference type="Google" id="ProtNLM"/>
    </source>
</evidence>
<evidence type="ECO:0000256" key="4">
    <source>
        <dbReference type="ARBA" id="ARBA00022475"/>
    </source>
</evidence>
<dbReference type="Proteomes" id="UP000177575">
    <property type="component" value="Unassembled WGS sequence"/>
</dbReference>
<feature type="transmembrane region" description="Helical" evidence="8">
    <location>
        <begin position="7"/>
        <end position="24"/>
    </location>
</feature>
<keyword evidence="5 8" id="KW-0812">Transmembrane</keyword>
<dbReference type="Pfam" id="PF01594">
    <property type="entry name" value="AI-2E_transport"/>
    <property type="match status" value="1"/>
</dbReference>
<proteinExistence type="inferred from homology"/>
<evidence type="ECO:0000313" key="9">
    <source>
        <dbReference type="EMBL" id="OHA54364.1"/>
    </source>
</evidence>
<keyword evidence="7 8" id="KW-0472">Membrane</keyword>
<keyword evidence="6 8" id="KW-1133">Transmembrane helix</keyword>
<name>A0A1G2Q1D0_9BACT</name>
<sequence length="350" mass="37870">MKLDISISSLLKALLIVVVVFFLYRVIDVLALVFVAIIFATALEPAVNWLSRNRIPRALAVLILYLITFLVLSLIMVLLVPPLVSQVTELARSFPFYYEKLLSVFSYVSGAGQDQVASTLQQGLQNLGGHLAEATTSILGTLVSIFGGILQFIVLLTVAFYLVVEEDGILKFIRSVTPSTYQPYILQMMRRLKTKLGSWLRGQLLLMIIIGVLTYVGLSLLGAKYAVVLALWAGITEIVPYIGPIIGAVPAVFLALSISPMQALLVAALYVVIQQLENNLIVPMVMKRTVGLNPIVSILAIAIGAKLGGVIGAVLSIPLAVSIGVFVSDFFEKRLTTEVALEGDTPPENS</sequence>
<organism evidence="9 10">
    <name type="scientific">Candidatus Veblenbacteria bacterium RIFOXYB1_FULL_43_13</name>
    <dbReference type="NCBI Taxonomy" id="1802426"/>
    <lineage>
        <taxon>Bacteria</taxon>
        <taxon>Candidatus Vebleniibacteriota</taxon>
    </lineage>
</organism>
<dbReference type="EMBL" id="MHTC01000051">
    <property type="protein sequence ID" value="OHA54364.1"/>
    <property type="molecule type" value="Genomic_DNA"/>
</dbReference>
<evidence type="ECO:0000256" key="8">
    <source>
        <dbReference type="SAM" id="Phobius"/>
    </source>
</evidence>
<feature type="transmembrane region" description="Helical" evidence="8">
    <location>
        <begin position="62"/>
        <end position="84"/>
    </location>
</feature>
<evidence type="ECO:0000256" key="2">
    <source>
        <dbReference type="ARBA" id="ARBA00009773"/>
    </source>
</evidence>
<dbReference type="PANTHER" id="PTHR21716">
    <property type="entry name" value="TRANSMEMBRANE PROTEIN"/>
    <property type="match status" value="1"/>
</dbReference>